<feature type="domain" description="Gram-positive cocci surface proteins LPxTG" evidence="7">
    <location>
        <begin position="843"/>
        <end position="874"/>
    </location>
</feature>
<evidence type="ECO:0000256" key="5">
    <source>
        <dbReference type="SAM" id="Coils"/>
    </source>
</evidence>
<feature type="coiled-coil region" evidence="5">
    <location>
        <begin position="584"/>
        <end position="794"/>
    </location>
</feature>
<evidence type="ECO:0000259" key="7">
    <source>
        <dbReference type="PROSITE" id="PS50847"/>
    </source>
</evidence>
<evidence type="ECO:0000256" key="3">
    <source>
        <dbReference type="ARBA" id="ARBA00022729"/>
    </source>
</evidence>
<sequence>MSKTMENSHGTAKKLYTGAVISAIATTGLVGTIGTAQADTVELPLPTTSQIEPALVEKEAPKKTEVKVPTKEVTKGQVDEAKNKLDKSTKKVEQAQAKKDQAQTEKDQAQTEKNNAQSEVNKAQEIKDKATQENIEKQKQEVASAENGKSDAEKQEKNAKNDLAKAKEVVADQENVVKKSEDKVASAETEVKDAQTNVDNAQAILDGTGQAKVIAEKDNAEKAQAQAQTSVSNAENSLTQAKADDKKLAEDISSAQKELIQATNTVASTQTALTNATNKASQTQTALEKAQDTFTLAEGRYKSINTFQVTDEYVNALKSYVNNPYHPVKQEAQWEAHNEKAVKALTAEQKPNINLNSFKSNVNDKAISVDVNNLTTEQMTELSLFASDLLNQIRERFGTPKTVVTKGMLQVVDEVTDGYVADDWGFGKGHDSKAVNNVARKYGLPTYEDNTHQYIENLNSSNNGDKIHTMDDAKRWIYQSLNDFLFNGWEWAHAESIAGLTHQWANKEYFALGLSSSTGRTSAHFLGVSDKDVSGNKLDKTEVPNNNTSESIVKAYNTAKTALLTAQTENSQAQREKTSASIANIRAKGEQETIQKRLDALEETPLKTPTAQSNLEKAQDTLANANKRLENAEKALEALTADVKIKQQNLDKAKQELVNKQTALTNAKNNLATEQDKLAELKALVQTAENNLELAKEKVAQATKTLEKAKVDLESLLNAEPNLAKAKEILAQKETILKEKVTALKEAQTVLDELLKEQKLDQEAYDKLFALYSAQVEAKRLADLEAKRKELESLGYKPVPVVDDKGNVVDYKAEKVTVGTKDDKTYQAPAQATNAKAESKKQLPNTGMKESNLLSLLGASLGLLALAGKRKYNR</sequence>
<dbReference type="RefSeq" id="WP_153224165.1">
    <property type="nucleotide sequence ID" value="NZ_WIJP01000013.1"/>
</dbReference>
<keyword evidence="1" id="KW-0134">Cell wall</keyword>
<organism evidence="8 9">
    <name type="scientific">Streptococcus mitis</name>
    <dbReference type="NCBI Taxonomy" id="28037"/>
    <lineage>
        <taxon>Bacteria</taxon>
        <taxon>Bacillati</taxon>
        <taxon>Bacillota</taxon>
        <taxon>Bacilli</taxon>
        <taxon>Lactobacillales</taxon>
        <taxon>Streptococcaceae</taxon>
        <taxon>Streptococcus</taxon>
        <taxon>Streptococcus mitis group</taxon>
    </lineage>
</organism>
<keyword evidence="2" id="KW-0964">Secreted</keyword>
<gene>
    <name evidence="8" type="ORF">GEZ84_08245</name>
</gene>
<evidence type="ECO:0000313" key="9">
    <source>
        <dbReference type="Proteomes" id="UP000438885"/>
    </source>
</evidence>
<evidence type="ECO:0000313" key="8">
    <source>
        <dbReference type="EMBL" id="MQQ30342.1"/>
    </source>
</evidence>
<evidence type="ECO:0000256" key="6">
    <source>
        <dbReference type="SAM" id="MobiDB-lite"/>
    </source>
</evidence>
<evidence type="ECO:0000256" key="4">
    <source>
        <dbReference type="ARBA" id="ARBA00023088"/>
    </source>
</evidence>
<keyword evidence="5" id="KW-0175">Coiled coil</keyword>
<dbReference type="InterPro" id="IPR027607">
    <property type="entry name" value="Surf_Exclu_SEC10/PgrA"/>
</dbReference>
<accession>A0A6I1TW86</accession>
<proteinExistence type="predicted"/>
<dbReference type="Proteomes" id="UP000438885">
    <property type="component" value="Unassembled WGS sequence"/>
</dbReference>
<name>A0A6I1TW86_STRMT</name>
<evidence type="ECO:0000256" key="2">
    <source>
        <dbReference type="ARBA" id="ARBA00022525"/>
    </source>
</evidence>
<feature type="region of interest" description="Disordered" evidence="6">
    <location>
        <begin position="52"/>
        <end position="191"/>
    </location>
</feature>
<dbReference type="NCBIfam" id="TIGR04320">
    <property type="entry name" value="Surf_Exclu_PgrA"/>
    <property type="match status" value="1"/>
</dbReference>
<feature type="compositionally biased region" description="Polar residues" evidence="6">
    <location>
        <begin position="111"/>
        <end position="121"/>
    </location>
</feature>
<dbReference type="AlphaFoldDB" id="A0A6I1TW86"/>
<dbReference type="PROSITE" id="PS50847">
    <property type="entry name" value="GRAM_POS_ANCHORING"/>
    <property type="match status" value="1"/>
</dbReference>
<feature type="compositionally biased region" description="Basic and acidic residues" evidence="6">
    <location>
        <begin position="148"/>
        <end position="191"/>
    </location>
</feature>
<dbReference type="NCBIfam" id="TIGR01167">
    <property type="entry name" value="LPXTG_anchor"/>
    <property type="match status" value="1"/>
</dbReference>
<evidence type="ECO:0000256" key="1">
    <source>
        <dbReference type="ARBA" id="ARBA00022512"/>
    </source>
</evidence>
<comment type="caution">
    <text evidence="8">The sequence shown here is derived from an EMBL/GenBank/DDBJ whole genome shotgun (WGS) entry which is preliminary data.</text>
</comment>
<keyword evidence="4" id="KW-0572">Peptidoglycan-anchor</keyword>
<protein>
    <submittedName>
        <fullName evidence="8">SEC10/PgrA surface exclusion domain-containing protein</fullName>
    </submittedName>
</protein>
<reference evidence="8 9" key="1">
    <citation type="submission" date="2019-10" db="EMBL/GenBank/DDBJ databases">
        <title>Streptococcus mitis of the oral and urogenital tracts.</title>
        <authorList>
            <person name="Price T."/>
            <person name="Mores C.R."/>
            <person name="Putonti C."/>
            <person name="Wolfe A.J."/>
        </authorList>
    </citation>
    <scope>NUCLEOTIDE SEQUENCE [LARGE SCALE GENOMIC DNA]</scope>
    <source>
        <strain evidence="8 9">SM10</strain>
    </source>
</reference>
<feature type="compositionally biased region" description="Basic and acidic residues" evidence="6">
    <location>
        <begin position="122"/>
        <end position="140"/>
    </location>
</feature>
<dbReference type="SUPFAM" id="SSF57997">
    <property type="entry name" value="Tropomyosin"/>
    <property type="match status" value="1"/>
</dbReference>
<dbReference type="EMBL" id="WIJP01000013">
    <property type="protein sequence ID" value="MQQ30342.1"/>
    <property type="molecule type" value="Genomic_DNA"/>
</dbReference>
<dbReference type="Pfam" id="PF00746">
    <property type="entry name" value="Gram_pos_anchor"/>
    <property type="match status" value="1"/>
</dbReference>
<keyword evidence="3" id="KW-0732">Signal</keyword>
<feature type="compositionally biased region" description="Basic and acidic residues" evidence="6">
    <location>
        <begin position="55"/>
        <end position="110"/>
    </location>
</feature>
<dbReference type="InterPro" id="IPR019931">
    <property type="entry name" value="LPXTG_anchor"/>
</dbReference>